<reference evidence="2" key="1">
    <citation type="submission" date="2022-03" db="EMBL/GenBank/DDBJ databases">
        <authorList>
            <person name="Alioto T."/>
            <person name="Alioto T."/>
            <person name="Gomez Garrido J."/>
        </authorList>
    </citation>
    <scope>NUCLEOTIDE SEQUENCE</scope>
</reference>
<feature type="region of interest" description="Disordered" evidence="1">
    <location>
        <begin position="1"/>
        <end position="20"/>
    </location>
</feature>
<proteinExistence type="predicted"/>
<evidence type="ECO:0000256" key="1">
    <source>
        <dbReference type="SAM" id="MobiDB-lite"/>
    </source>
</evidence>
<sequence>MASSESRKPETFRRARGLRASEKRAQCTLQTTWELCQLSLHGGVKIYGSGQRQQTEFHLEQKVLVNSSL</sequence>
<name>A0AAD1RXZ2_PELCU</name>
<accession>A0AAD1RXZ2</accession>
<keyword evidence="3" id="KW-1185">Reference proteome</keyword>
<protein>
    <submittedName>
        <fullName evidence="2">Uncharacterized protein</fullName>
    </submittedName>
</protein>
<dbReference type="EMBL" id="OW240915">
    <property type="protein sequence ID" value="CAH2282982.1"/>
    <property type="molecule type" value="Genomic_DNA"/>
</dbReference>
<gene>
    <name evidence="2" type="ORF">PECUL_23A049136</name>
</gene>
<evidence type="ECO:0000313" key="3">
    <source>
        <dbReference type="Proteomes" id="UP001295444"/>
    </source>
</evidence>
<dbReference type="AlphaFoldDB" id="A0AAD1RXZ2"/>
<evidence type="ECO:0000313" key="2">
    <source>
        <dbReference type="EMBL" id="CAH2282982.1"/>
    </source>
</evidence>
<organism evidence="2 3">
    <name type="scientific">Pelobates cultripes</name>
    <name type="common">Western spadefoot toad</name>
    <dbReference type="NCBI Taxonomy" id="61616"/>
    <lineage>
        <taxon>Eukaryota</taxon>
        <taxon>Metazoa</taxon>
        <taxon>Chordata</taxon>
        <taxon>Craniata</taxon>
        <taxon>Vertebrata</taxon>
        <taxon>Euteleostomi</taxon>
        <taxon>Amphibia</taxon>
        <taxon>Batrachia</taxon>
        <taxon>Anura</taxon>
        <taxon>Pelobatoidea</taxon>
        <taxon>Pelobatidae</taxon>
        <taxon>Pelobates</taxon>
    </lineage>
</organism>
<dbReference type="Proteomes" id="UP001295444">
    <property type="component" value="Chromosome 04"/>
</dbReference>